<organism evidence="1 2">
    <name type="scientific">Vitis vinifera</name>
    <name type="common">Grape</name>
    <dbReference type="NCBI Taxonomy" id="29760"/>
    <lineage>
        <taxon>Eukaryota</taxon>
        <taxon>Viridiplantae</taxon>
        <taxon>Streptophyta</taxon>
        <taxon>Embryophyta</taxon>
        <taxon>Tracheophyta</taxon>
        <taxon>Spermatophyta</taxon>
        <taxon>Magnoliopsida</taxon>
        <taxon>eudicotyledons</taxon>
        <taxon>Gunneridae</taxon>
        <taxon>Pentapetalae</taxon>
        <taxon>rosids</taxon>
        <taxon>Vitales</taxon>
        <taxon>Vitaceae</taxon>
        <taxon>Viteae</taxon>
        <taxon>Vitis</taxon>
    </lineage>
</organism>
<proteinExistence type="predicted"/>
<dbReference type="AlphaFoldDB" id="A0A438DQZ5"/>
<reference evidence="1 2" key="1">
    <citation type="journal article" date="2018" name="PLoS Genet.">
        <title>Population sequencing reveals clonal diversity and ancestral inbreeding in the grapevine cultivar Chardonnay.</title>
        <authorList>
            <person name="Roach M.J."/>
            <person name="Johnson D.L."/>
            <person name="Bohlmann J."/>
            <person name="van Vuuren H.J."/>
            <person name="Jones S.J."/>
            <person name="Pretorius I.S."/>
            <person name="Schmidt S.A."/>
            <person name="Borneman A.R."/>
        </authorList>
    </citation>
    <scope>NUCLEOTIDE SEQUENCE [LARGE SCALE GENOMIC DNA]</scope>
    <source>
        <strain evidence="2">cv. Chardonnay</strain>
        <tissue evidence="1">Leaf</tissue>
    </source>
</reference>
<dbReference type="Proteomes" id="UP000288805">
    <property type="component" value="Unassembled WGS sequence"/>
</dbReference>
<gene>
    <name evidence="1" type="ORF">CK203_094210</name>
</gene>
<protein>
    <submittedName>
        <fullName evidence="1">Uncharacterized protein</fullName>
    </submittedName>
</protein>
<name>A0A438DQZ5_VITVI</name>
<accession>A0A438DQZ5</accession>
<dbReference type="EMBL" id="QGNW01001520">
    <property type="protein sequence ID" value="RVW37896.1"/>
    <property type="molecule type" value="Genomic_DNA"/>
</dbReference>
<evidence type="ECO:0000313" key="2">
    <source>
        <dbReference type="Proteomes" id="UP000288805"/>
    </source>
</evidence>
<sequence length="230" mass="26435">MDWNQLLKGSELRRWISGYSQWLPSNKEDHHPGVGMVLSKQLVEEDRVGLEDPFNEEELPAALLDLDRDKAWDQIDFHRSGTFERSLNATFLALVPKKGGVEDIKDCRHIRWMLEEAEVGPTFALYIPPADGDAELLFIDGGEREVPLCFKIVSRLKLIALAGRVEHMESLAPGVSFRVQRREKQFMESVIEREYEELEEDSYVREARKPYKVDFLTAIGKGVGRFSNLE</sequence>
<evidence type="ECO:0000313" key="1">
    <source>
        <dbReference type="EMBL" id="RVW37896.1"/>
    </source>
</evidence>
<comment type="caution">
    <text evidence="1">The sequence shown here is derived from an EMBL/GenBank/DDBJ whole genome shotgun (WGS) entry which is preliminary data.</text>
</comment>